<evidence type="ECO:0000313" key="2">
    <source>
        <dbReference type="EMBL" id="KJL26828.1"/>
    </source>
</evidence>
<evidence type="ECO:0000313" key="3">
    <source>
        <dbReference type="Proteomes" id="UP000033572"/>
    </source>
</evidence>
<comment type="caution">
    <text evidence="2">The sequence shown here is derived from an EMBL/GenBank/DDBJ whole genome shotgun (WGS) entry which is preliminary data.</text>
</comment>
<evidence type="ECO:0000259" key="1">
    <source>
        <dbReference type="Pfam" id="PF04248"/>
    </source>
</evidence>
<organism evidence="2 3">
    <name type="scientific">Microbacterium foliorum</name>
    <dbReference type="NCBI Taxonomy" id="104336"/>
    <lineage>
        <taxon>Bacteria</taxon>
        <taxon>Bacillati</taxon>
        <taxon>Actinomycetota</taxon>
        <taxon>Actinomycetes</taxon>
        <taxon>Micrococcales</taxon>
        <taxon>Microbacteriaceae</taxon>
        <taxon>Microbacterium</taxon>
    </lineage>
</organism>
<dbReference type="PATRIC" id="fig|104336.4.peg.200"/>
<dbReference type="EMBL" id="JYIU01000019">
    <property type="protein sequence ID" value="KJL26828.1"/>
    <property type="molecule type" value="Genomic_DNA"/>
</dbReference>
<sequence length="100" mass="10884">MKAVLAGTVIAEADESDLARIEGNWYFPPASITEGALVESPTPYTCPWKGAAQYFSVQAGGELHTDYAWSYPTPFPSAFDRVGKDFSGFVAFDPRVEVSE</sequence>
<feature type="domain" description="DUF427" evidence="1">
    <location>
        <begin position="1"/>
        <end position="94"/>
    </location>
</feature>
<proteinExistence type="predicted"/>
<dbReference type="GeneID" id="94442892"/>
<dbReference type="RefSeq" id="WP_045252647.1">
    <property type="nucleotide sequence ID" value="NZ_CAKKLS010000043.1"/>
</dbReference>
<protein>
    <recommendedName>
        <fullName evidence="1">DUF427 domain-containing protein</fullName>
    </recommendedName>
</protein>
<dbReference type="Gene3D" id="2.170.150.40">
    <property type="entry name" value="Domain of unknown function (DUF427)"/>
    <property type="match status" value="1"/>
</dbReference>
<accession>A0A0F0L135</accession>
<keyword evidence="3" id="KW-1185">Reference proteome</keyword>
<dbReference type="PANTHER" id="PTHR34310">
    <property type="entry name" value="DUF427 DOMAIN PROTEIN (AFU_ORTHOLOGUE AFUA_3G02220)"/>
    <property type="match status" value="1"/>
</dbReference>
<dbReference type="Pfam" id="PF04248">
    <property type="entry name" value="NTP_transf_9"/>
    <property type="match status" value="1"/>
</dbReference>
<dbReference type="InterPro" id="IPR007361">
    <property type="entry name" value="DUF427"/>
</dbReference>
<dbReference type="PANTHER" id="PTHR34310:SF5">
    <property type="entry name" value="DUF427 DOMAIN PROTEIN (AFU_ORTHOLOGUE AFUA_3G02220)"/>
    <property type="match status" value="1"/>
</dbReference>
<dbReference type="KEGG" id="mfol:DXT68_00645"/>
<dbReference type="AlphaFoldDB" id="A0A0F0L135"/>
<name>A0A0F0L135_9MICO</name>
<gene>
    <name evidence="2" type="ORF">RN50_00194</name>
</gene>
<reference evidence="2 3" key="1">
    <citation type="submission" date="2015-02" db="EMBL/GenBank/DDBJ databases">
        <title>Draft genome sequences of ten Microbacterium spp. with emphasis on heavy metal contaminated environments.</title>
        <authorList>
            <person name="Corretto E."/>
        </authorList>
    </citation>
    <scope>NUCLEOTIDE SEQUENCE [LARGE SCALE GENOMIC DNA]</scope>
    <source>
        <strain evidence="2 3">DSM 12966</strain>
    </source>
</reference>
<dbReference type="Proteomes" id="UP000033572">
    <property type="component" value="Unassembled WGS sequence"/>
</dbReference>
<dbReference type="InterPro" id="IPR038694">
    <property type="entry name" value="DUF427_sf"/>
</dbReference>